<dbReference type="Gene3D" id="3.40.33.10">
    <property type="entry name" value="CAP"/>
    <property type="match status" value="1"/>
</dbReference>
<keyword evidence="4" id="KW-1185">Reference proteome</keyword>
<gene>
    <name evidence="3" type="ORF">RC74_00830</name>
</gene>
<name>A0A126UVW7_9RHOB</name>
<dbReference type="AlphaFoldDB" id="A0A126UVW7"/>
<dbReference type="RefSeq" id="WP_052274585.1">
    <property type="nucleotide sequence ID" value="NZ_CP014327.1"/>
</dbReference>
<feature type="domain" description="SCP" evidence="2">
    <location>
        <begin position="45"/>
        <end position="141"/>
    </location>
</feature>
<dbReference type="KEGG" id="hat:RC74_00830"/>
<dbReference type="InterPro" id="IPR035940">
    <property type="entry name" value="CAP_sf"/>
</dbReference>
<dbReference type="Pfam" id="PF00188">
    <property type="entry name" value="CAP"/>
    <property type="match status" value="1"/>
</dbReference>
<dbReference type="Proteomes" id="UP000070371">
    <property type="component" value="Chromosome"/>
</dbReference>
<feature type="signal peptide" evidence="1">
    <location>
        <begin position="1"/>
        <end position="22"/>
    </location>
</feature>
<dbReference type="PROSITE" id="PS51257">
    <property type="entry name" value="PROKAR_LIPOPROTEIN"/>
    <property type="match status" value="1"/>
</dbReference>
<sequence>MKVLLYCVVLALSACSTSINQAPVPPTATGTKSPAIVNADSLLYEARKAKGLPNVTKNPRLKKAAQAQTLDMIEMATLSHKGSNGSNSRDRMRAQGYKGCFFAENIAKTSKGLEGAFDLWMKSTDHRNNIQNRKATEYGIYGANGYWTLVLASPC</sequence>
<evidence type="ECO:0000256" key="1">
    <source>
        <dbReference type="SAM" id="SignalP"/>
    </source>
</evidence>
<protein>
    <recommendedName>
        <fullName evidence="2">SCP domain-containing protein</fullName>
    </recommendedName>
</protein>
<evidence type="ECO:0000313" key="4">
    <source>
        <dbReference type="Proteomes" id="UP000070371"/>
    </source>
</evidence>
<dbReference type="CDD" id="cd05379">
    <property type="entry name" value="CAP_bacterial"/>
    <property type="match status" value="1"/>
</dbReference>
<reference evidence="3 4" key="1">
    <citation type="submission" date="2016-02" db="EMBL/GenBank/DDBJ databases">
        <title>Complete genome sequence of Halocynthiibacter arcticus PAMC 20958t from arctic marine sediment.</title>
        <authorList>
            <person name="Lee Y.M."/>
            <person name="Baek K."/>
            <person name="Lee H.K."/>
            <person name="Shin S.C."/>
        </authorList>
    </citation>
    <scope>NUCLEOTIDE SEQUENCE [LARGE SCALE GENOMIC DNA]</scope>
    <source>
        <strain evidence="3">PAMC 20958</strain>
    </source>
</reference>
<dbReference type="SUPFAM" id="SSF55797">
    <property type="entry name" value="PR-1-like"/>
    <property type="match status" value="1"/>
</dbReference>
<feature type="chain" id="PRO_5007443149" description="SCP domain-containing protein" evidence="1">
    <location>
        <begin position="23"/>
        <end position="155"/>
    </location>
</feature>
<evidence type="ECO:0000259" key="2">
    <source>
        <dbReference type="Pfam" id="PF00188"/>
    </source>
</evidence>
<dbReference type="InterPro" id="IPR014044">
    <property type="entry name" value="CAP_dom"/>
</dbReference>
<accession>A0A126UVW7</accession>
<evidence type="ECO:0000313" key="3">
    <source>
        <dbReference type="EMBL" id="AML50017.1"/>
    </source>
</evidence>
<dbReference type="PANTHER" id="PTHR31157">
    <property type="entry name" value="SCP DOMAIN-CONTAINING PROTEIN"/>
    <property type="match status" value="1"/>
</dbReference>
<dbReference type="STRING" id="1579316.RC74_00830"/>
<organism evidence="3 4">
    <name type="scientific">Falsihalocynthiibacter arcticus</name>
    <dbReference type="NCBI Taxonomy" id="1579316"/>
    <lineage>
        <taxon>Bacteria</taxon>
        <taxon>Pseudomonadati</taxon>
        <taxon>Pseudomonadota</taxon>
        <taxon>Alphaproteobacteria</taxon>
        <taxon>Rhodobacterales</taxon>
        <taxon>Roseobacteraceae</taxon>
        <taxon>Falsihalocynthiibacter</taxon>
    </lineage>
</organism>
<keyword evidence="1" id="KW-0732">Signal</keyword>
<dbReference type="PANTHER" id="PTHR31157:SF1">
    <property type="entry name" value="SCP DOMAIN-CONTAINING PROTEIN"/>
    <property type="match status" value="1"/>
</dbReference>
<dbReference type="EMBL" id="CP014327">
    <property type="protein sequence ID" value="AML50017.1"/>
    <property type="molecule type" value="Genomic_DNA"/>
</dbReference>
<proteinExistence type="predicted"/>